<dbReference type="Proteomes" id="UP000320179">
    <property type="component" value="Chromosome"/>
</dbReference>
<evidence type="ECO:0000259" key="1">
    <source>
        <dbReference type="SMART" id="SM00089"/>
    </source>
</evidence>
<dbReference type="GO" id="GO:0005509">
    <property type="term" value="F:calcium ion binding"/>
    <property type="evidence" value="ECO:0007669"/>
    <property type="project" value="InterPro"/>
</dbReference>
<dbReference type="InterPro" id="IPR015919">
    <property type="entry name" value="Cadherin-like_sf"/>
</dbReference>
<dbReference type="Gene3D" id="2.60.40.10">
    <property type="entry name" value="Immunoglobulins"/>
    <property type="match status" value="2"/>
</dbReference>
<organism evidence="2 3">
    <name type="scientific">Myxococcus xanthus</name>
    <dbReference type="NCBI Taxonomy" id="34"/>
    <lineage>
        <taxon>Bacteria</taxon>
        <taxon>Pseudomonadati</taxon>
        <taxon>Myxococcota</taxon>
        <taxon>Myxococcia</taxon>
        <taxon>Myxococcales</taxon>
        <taxon>Cystobacterineae</taxon>
        <taxon>Myxococcaceae</taxon>
        <taxon>Myxococcus</taxon>
    </lineage>
</organism>
<dbReference type="RefSeq" id="WP_140794235.1">
    <property type="nucleotide sequence ID" value="NZ_CP017170.1"/>
</dbReference>
<dbReference type="EMBL" id="CP017174">
    <property type="protein sequence ID" value="QDE70076.1"/>
    <property type="molecule type" value="Genomic_DNA"/>
</dbReference>
<accession>A0AAE6G355</accession>
<dbReference type="SUPFAM" id="SSF50939">
    <property type="entry name" value="Sialidases"/>
    <property type="match status" value="1"/>
</dbReference>
<dbReference type="AlphaFoldDB" id="A0AAE6G355"/>
<evidence type="ECO:0000313" key="2">
    <source>
        <dbReference type="EMBL" id="QDE70076.1"/>
    </source>
</evidence>
<feature type="domain" description="PKD/Chitinase" evidence="1">
    <location>
        <begin position="613"/>
        <end position="698"/>
    </location>
</feature>
<proteinExistence type="predicted"/>
<protein>
    <recommendedName>
        <fullName evidence="1">PKD/Chitinase domain-containing protein</fullName>
    </recommendedName>
</protein>
<name>A0AAE6G355_MYXXA</name>
<evidence type="ECO:0000313" key="3">
    <source>
        <dbReference type="Proteomes" id="UP000320179"/>
    </source>
</evidence>
<reference evidence="2 3" key="1">
    <citation type="journal article" date="2019" name="Science">
        <title>Social genes are selection hotspots in kin groups of a soil microbe.</title>
        <authorList>
            <person name="Wielgoss S."/>
            <person name="Wolfensberger R."/>
            <person name="Sun L."/>
            <person name="Fiegna F."/>
            <person name="Velicer G.J."/>
        </authorList>
    </citation>
    <scope>NUCLEOTIDE SEQUENCE [LARGE SCALE GENOMIC DNA]</scope>
    <source>
        <strain evidence="2 3">MC3.5.9c15</strain>
    </source>
</reference>
<gene>
    <name evidence="2" type="ORF">BHS09_25560</name>
</gene>
<dbReference type="InterPro" id="IPR022409">
    <property type="entry name" value="PKD/Chitinase_dom"/>
</dbReference>
<dbReference type="SMART" id="SM00089">
    <property type="entry name" value="PKD"/>
    <property type="match status" value="1"/>
</dbReference>
<dbReference type="GO" id="GO:0016020">
    <property type="term" value="C:membrane"/>
    <property type="evidence" value="ECO:0007669"/>
    <property type="project" value="InterPro"/>
</dbReference>
<dbReference type="InterPro" id="IPR013783">
    <property type="entry name" value="Ig-like_fold"/>
</dbReference>
<sequence length="739" mass="76613">MSPLLNRNHSLRALLGASLWWVASGFQSEAIVSHEGTVRSGTSVSLSLQVSSGPSQTSTRTGQLVACIALPGGWQAPGGSYTHAGSAATAAQPGAPELSAEAQSAWPVNGATWHCLVSENVTTTNQEVQSTAQLTLPVPAAAQGAYRVRYQSGFREMTPPVGGGQAPTYQPTDFSGRLERLLHVNVAPATTFDDWQAGVATGILVTPSVTRAWHGNGTFLAAATGNTELLRSSDGRQWTGFVPVSEGTTSPLPLERLVYSQRKWFGVSNGRIVVSSDNAHTWAPAYQDPAPGGRRFLELALSGNRMVAVGTAGLIASSTDGQRWTDESINGAYDVVTLVPGQSSFLAVANPMAGAPSQLPVLVRPQGAGAAWEVFQPATLSGLTIAQLTAGNGRFLAFARPNQVPPPPPLAAEPTSGFFLSEDLGSTWTRVESLQLPADAPSPTPLMTFVDQSFVVSWTAVDPQFVEVLPPFELQVSADGKEWTAHPTGAGGNYASTAFASGETSVVAVSQRRLLVATRRPWPLPELLTETLPPFRLGTAANVVLSTRGSGTLTFELEGTLPSGLTFTPTTGTFTGTPAQSGSTAVTVRVRDARGGVAARTYSVDVVGTMSISSDALASATQGTAYEARFTVQGGRAPYTWSLGGGTVPGGLTLQQRDGAYVLSGIPTASGTFPLTVRVTDSANQTAARSVSLQVAPTPPPVEDKGDAPSGCGCNGGGAGVQALGLAALALIGRARRKR</sequence>
<dbReference type="Pfam" id="PF05345">
    <property type="entry name" value="He_PIG"/>
    <property type="match status" value="2"/>
</dbReference>
<dbReference type="SUPFAM" id="SSF49313">
    <property type="entry name" value="Cadherin-like"/>
    <property type="match status" value="2"/>
</dbReference>
<dbReference type="InterPro" id="IPR036278">
    <property type="entry name" value="Sialidase_sf"/>
</dbReference>